<evidence type="ECO:0000313" key="2">
    <source>
        <dbReference type="EMBL" id="RRT56989.1"/>
    </source>
</evidence>
<name>A0A426YZ18_ENSVE</name>
<reference evidence="2 3" key="1">
    <citation type="journal article" date="2014" name="Agronomy (Basel)">
        <title>A Draft Genome Sequence for Ensete ventricosum, the Drought-Tolerant Tree Against Hunger.</title>
        <authorList>
            <person name="Harrison J."/>
            <person name="Moore K.A."/>
            <person name="Paszkiewicz K."/>
            <person name="Jones T."/>
            <person name="Grant M."/>
            <person name="Ambacheew D."/>
            <person name="Muzemil S."/>
            <person name="Studholme D.J."/>
        </authorList>
    </citation>
    <scope>NUCLEOTIDE SEQUENCE [LARGE SCALE GENOMIC DNA]</scope>
</reference>
<organism evidence="2 3">
    <name type="scientific">Ensete ventricosum</name>
    <name type="common">Abyssinian banana</name>
    <name type="synonym">Musa ensete</name>
    <dbReference type="NCBI Taxonomy" id="4639"/>
    <lineage>
        <taxon>Eukaryota</taxon>
        <taxon>Viridiplantae</taxon>
        <taxon>Streptophyta</taxon>
        <taxon>Embryophyta</taxon>
        <taxon>Tracheophyta</taxon>
        <taxon>Spermatophyta</taxon>
        <taxon>Magnoliopsida</taxon>
        <taxon>Liliopsida</taxon>
        <taxon>Zingiberales</taxon>
        <taxon>Musaceae</taxon>
        <taxon>Ensete</taxon>
    </lineage>
</organism>
<keyword evidence="1" id="KW-0472">Membrane</keyword>
<accession>A0A426YZ18</accession>
<comment type="caution">
    <text evidence="2">The sequence shown here is derived from an EMBL/GenBank/DDBJ whole genome shotgun (WGS) entry which is preliminary data.</text>
</comment>
<keyword evidence="1" id="KW-1133">Transmembrane helix</keyword>
<sequence length="86" mass="9569">MAHGSATARGRGRRSIISSPLIFSSFPLLFLPFFFLNRPPMVDFSRNRPPTVDFWLYRPVAGGPCTGNLEDRYVPHGSGAKFVKGK</sequence>
<dbReference type="EMBL" id="AMZH03009377">
    <property type="protein sequence ID" value="RRT56989.1"/>
    <property type="molecule type" value="Genomic_DNA"/>
</dbReference>
<dbReference type="AlphaFoldDB" id="A0A426YZ18"/>
<evidence type="ECO:0000313" key="3">
    <source>
        <dbReference type="Proteomes" id="UP000287651"/>
    </source>
</evidence>
<proteinExistence type="predicted"/>
<protein>
    <submittedName>
        <fullName evidence="2">Uncharacterized protein</fullName>
    </submittedName>
</protein>
<keyword evidence="1" id="KW-0812">Transmembrane</keyword>
<gene>
    <name evidence="2" type="ORF">B296_00045935</name>
</gene>
<feature type="transmembrane region" description="Helical" evidence="1">
    <location>
        <begin position="16"/>
        <end position="36"/>
    </location>
</feature>
<dbReference type="Proteomes" id="UP000287651">
    <property type="component" value="Unassembled WGS sequence"/>
</dbReference>
<evidence type="ECO:0000256" key="1">
    <source>
        <dbReference type="SAM" id="Phobius"/>
    </source>
</evidence>